<feature type="domain" description="CUB" evidence="32">
    <location>
        <begin position="3455"/>
        <end position="3567"/>
    </location>
</feature>
<comment type="subcellular location">
    <subcellularLocation>
        <location evidence="2">Cell membrane</location>
        <topology evidence="2">Peripheral membrane protein</topology>
    </subcellularLocation>
    <subcellularLocation>
        <location evidence="1">Endosome</location>
    </subcellularLocation>
    <subcellularLocation>
        <location evidence="24">Lysosome membrane</location>
        <topology evidence="24">Peripheral membrane protein</topology>
    </subcellularLocation>
</comment>
<dbReference type="PANTHER" id="PTHR24251:SF37">
    <property type="entry name" value="CUB DOMAIN-CONTAINING PROTEIN"/>
    <property type="match status" value="1"/>
</dbReference>
<dbReference type="CDD" id="cd00041">
    <property type="entry name" value="CUB"/>
    <property type="match status" value="25"/>
</dbReference>
<evidence type="ECO:0000256" key="7">
    <source>
        <dbReference type="ARBA" id="ARBA00022553"/>
    </source>
</evidence>
<keyword evidence="16" id="KW-0443">Lipid metabolism</keyword>
<keyword evidence="6" id="KW-0153">Cholesterol metabolism</keyword>
<feature type="domain" description="CUB" evidence="32">
    <location>
        <begin position="2514"/>
        <end position="2631"/>
    </location>
</feature>
<dbReference type="FunFam" id="2.10.25.10:FF:000260">
    <property type="entry name" value="Notch receptor 4"/>
    <property type="match status" value="1"/>
</dbReference>
<feature type="domain" description="CUB" evidence="32">
    <location>
        <begin position="1797"/>
        <end position="1908"/>
    </location>
</feature>
<feature type="domain" description="CUB" evidence="32">
    <location>
        <begin position="1565"/>
        <end position="1679"/>
    </location>
</feature>
<feature type="domain" description="CUB" evidence="32">
    <location>
        <begin position="2864"/>
        <end position="2979"/>
    </location>
</feature>
<dbReference type="FunFam" id="2.10.25.10:FF:000633">
    <property type="entry name" value="cubilin"/>
    <property type="match status" value="1"/>
</dbReference>
<feature type="domain" description="CUB" evidence="32">
    <location>
        <begin position="586"/>
        <end position="698"/>
    </location>
</feature>
<feature type="domain" description="CUB" evidence="32">
    <location>
        <begin position="2162"/>
        <end position="2278"/>
    </location>
</feature>
<dbReference type="PANTHER" id="PTHR24251">
    <property type="entry name" value="OVOCHYMASE-RELATED"/>
    <property type="match status" value="1"/>
</dbReference>
<feature type="domain" description="CUB" evidence="32">
    <location>
        <begin position="813"/>
        <end position="924"/>
    </location>
</feature>
<feature type="domain" description="EGF-like" evidence="33">
    <location>
        <begin position="167"/>
        <end position="208"/>
    </location>
</feature>
<feature type="domain" description="CUB" evidence="32">
    <location>
        <begin position="1253"/>
        <end position="1364"/>
    </location>
</feature>
<keyword evidence="8" id="KW-0846">Cobalamin</keyword>
<dbReference type="GO" id="GO:0005765">
    <property type="term" value="C:lysosomal membrane"/>
    <property type="evidence" value="ECO:0007669"/>
    <property type="project" value="UniProtKB-SubCell"/>
</dbReference>
<feature type="domain" description="CUB" evidence="32">
    <location>
        <begin position="2633"/>
        <end position="2745"/>
    </location>
</feature>
<keyword evidence="17" id="KW-0472">Membrane</keyword>
<feature type="disulfide bond" evidence="30">
    <location>
        <begin position="155"/>
        <end position="164"/>
    </location>
</feature>
<dbReference type="FunFam" id="2.10.25.10:FF:000429">
    <property type="entry name" value="Cubilin"/>
    <property type="match status" value="1"/>
</dbReference>
<dbReference type="InterPro" id="IPR018097">
    <property type="entry name" value="EGF_Ca-bd_CS"/>
</dbReference>
<dbReference type="FunFam" id="2.10.25.10:FF:000554">
    <property type="entry name" value="Cubilin"/>
    <property type="match status" value="1"/>
</dbReference>
<dbReference type="InterPro" id="IPR035914">
    <property type="entry name" value="Sperma_CUB_dom_sf"/>
</dbReference>
<comment type="function">
    <text evidence="26">Endocytic receptor which plays a role in lipoprotein, vitamin and iron metabolism by facilitating their uptake. Acts together with LRP2 to mediate endocytosis of high-density lipoproteins, GC, hemoglobin, ALB, TF and SCGB1A1. Acts together with AMN to mediate endocytosis of the CBLIF-cobalamin complex. Binds to ALB, MB, Kappa and lambda-light chains, TF, hemoglobin, GC, SCGB1A1, APOA1, high density lipoprotein, and the CBLIF-cobalamin complex. Ligand binding requires calcium. Serves as important transporter in several absorptive epithelia, including intestine, renal proximal tubules and embryonic yolk sac. May play an important role in the development of the peri-implantation embryo through internalization of APOA1 and cholesterol. Binds to LGALS3 at the maternal-fetal interface.</text>
</comment>
<feature type="disulfide bond" evidence="30">
    <location>
        <begin position="395"/>
        <end position="405"/>
    </location>
</feature>
<keyword evidence="19" id="KW-1207">Sterol metabolism</keyword>
<dbReference type="RefSeq" id="XP_023561215.1">
    <property type="nucleotide sequence ID" value="XM_023705447.1"/>
</dbReference>
<dbReference type="Pfam" id="PF00008">
    <property type="entry name" value="EGF"/>
    <property type="match status" value="3"/>
</dbReference>
<evidence type="ECO:0000256" key="14">
    <source>
        <dbReference type="ARBA" id="ARBA00022837"/>
    </source>
</evidence>
<feature type="signal peptide" evidence="31">
    <location>
        <begin position="1"/>
        <end position="20"/>
    </location>
</feature>
<dbReference type="CDD" id="cd22201">
    <property type="entry name" value="cubilin_NTD"/>
    <property type="match status" value="1"/>
</dbReference>
<dbReference type="InterPro" id="IPR000742">
    <property type="entry name" value="EGF"/>
</dbReference>
<dbReference type="FunFam" id="2.60.120.290:FF:000061">
    <property type="entry name" value="cubilin"/>
    <property type="match status" value="1"/>
</dbReference>
<dbReference type="Pfam" id="PF07645">
    <property type="entry name" value="EGF_CA"/>
    <property type="match status" value="3"/>
</dbReference>
<dbReference type="PROSITE" id="PS01180">
    <property type="entry name" value="CUB"/>
    <property type="match status" value="26"/>
</dbReference>
<evidence type="ECO:0000256" key="6">
    <source>
        <dbReference type="ARBA" id="ARBA00022548"/>
    </source>
</evidence>
<evidence type="ECO:0000256" key="31">
    <source>
        <dbReference type="SAM" id="SignalP"/>
    </source>
</evidence>
<keyword evidence="13" id="KW-0967">Endosome</keyword>
<feature type="domain" description="EGF-like" evidence="33">
    <location>
        <begin position="345"/>
        <end position="381"/>
    </location>
</feature>
<dbReference type="GO" id="GO:0016324">
    <property type="term" value="C:apical plasma membrane"/>
    <property type="evidence" value="ECO:0007669"/>
    <property type="project" value="UniProtKB-ARBA"/>
</dbReference>
<evidence type="ECO:0000259" key="32">
    <source>
        <dbReference type="PROSITE" id="PS01180"/>
    </source>
</evidence>
<feature type="domain" description="EGF-like" evidence="33">
    <location>
        <begin position="391"/>
        <end position="426"/>
    </location>
</feature>
<keyword evidence="9" id="KW-0165">Cleavage on pair of basic residues</keyword>
<comment type="caution">
    <text evidence="30">Lacks conserved residue(s) required for the propagation of feature annotation.</text>
</comment>
<feature type="domain" description="CUB" evidence="32">
    <location>
        <begin position="2280"/>
        <end position="2392"/>
    </location>
</feature>
<keyword evidence="12" id="KW-0677">Repeat</keyword>
<keyword evidence="10" id="KW-0479">Metal-binding</keyword>
<evidence type="ECO:0000256" key="29">
    <source>
        <dbReference type="PROSITE-ProRule" id="PRU00059"/>
    </source>
</evidence>
<dbReference type="Gene3D" id="2.60.120.290">
    <property type="entry name" value="Spermadhesin, CUB domain"/>
    <property type="match status" value="27"/>
</dbReference>
<dbReference type="SUPFAM" id="SSF57196">
    <property type="entry name" value="EGF/Laminin"/>
    <property type="match status" value="5"/>
</dbReference>
<feature type="disulfide bond" evidence="30">
    <location>
        <begin position="454"/>
        <end position="463"/>
    </location>
</feature>
<dbReference type="FunFam" id="2.60.120.290:FF:000003">
    <property type="entry name" value="Neuropilin"/>
    <property type="match status" value="5"/>
</dbReference>
<evidence type="ECO:0000256" key="27">
    <source>
        <dbReference type="ARBA" id="ARBA00049703"/>
    </source>
</evidence>
<feature type="disulfide bond" evidence="30">
    <location>
        <begin position="198"/>
        <end position="207"/>
    </location>
</feature>
<dbReference type="PROSITE" id="PS50026">
    <property type="entry name" value="EGF_3"/>
    <property type="match status" value="5"/>
</dbReference>
<dbReference type="GeneID" id="101567852"/>
<dbReference type="Gene3D" id="2.10.25.10">
    <property type="entry name" value="Laminin"/>
    <property type="match status" value="7"/>
</dbReference>
<feature type="domain" description="CUB" evidence="32">
    <location>
        <begin position="2981"/>
        <end position="3094"/>
    </location>
</feature>
<evidence type="ECO:0000256" key="17">
    <source>
        <dbReference type="ARBA" id="ARBA00023136"/>
    </source>
</evidence>
<dbReference type="Proteomes" id="UP000515203">
    <property type="component" value="Unplaced"/>
</dbReference>
<feature type="domain" description="CUB" evidence="32">
    <location>
        <begin position="1022"/>
        <end position="1136"/>
    </location>
</feature>
<dbReference type="GO" id="GO:0030139">
    <property type="term" value="C:endocytic vesicle"/>
    <property type="evidence" value="ECO:0007669"/>
    <property type="project" value="UniProtKB-ARBA"/>
</dbReference>
<feature type="domain" description="CUB" evidence="32">
    <location>
        <begin position="1923"/>
        <end position="2036"/>
    </location>
</feature>
<dbReference type="InterPro" id="IPR049883">
    <property type="entry name" value="NOTCH1_EGF-like"/>
</dbReference>
<dbReference type="FunFam" id="2.10.25.10:FF:000379">
    <property type="entry name" value="Cubilin"/>
    <property type="match status" value="1"/>
</dbReference>
<keyword evidence="18 30" id="KW-1015">Disulfide bond</keyword>
<dbReference type="GO" id="GO:0031419">
    <property type="term" value="F:cobalamin binding"/>
    <property type="evidence" value="ECO:0007669"/>
    <property type="project" value="UniProtKB-KW"/>
</dbReference>
<feature type="domain" description="CUB" evidence="32">
    <location>
        <begin position="2749"/>
        <end position="2863"/>
    </location>
</feature>
<evidence type="ECO:0000256" key="19">
    <source>
        <dbReference type="ARBA" id="ARBA00023166"/>
    </source>
</evidence>
<protein>
    <recommendedName>
        <fullName evidence="25">Cubilin</fullName>
    </recommendedName>
    <alternativeName>
        <fullName evidence="28">Intrinsic factor-cobalamin receptor</fullName>
    </alternativeName>
</protein>
<keyword evidence="5 30" id="KW-0245">EGF-like domain</keyword>
<evidence type="ECO:0000256" key="2">
    <source>
        <dbReference type="ARBA" id="ARBA00004202"/>
    </source>
</evidence>
<feature type="domain" description="CUB" evidence="32">
    <location>
        <begin position="2037"/>
        <end position="2158"/>
    </location>
</feature>
<dbReference type="SUPFAM" id="SSF57184">
    <property type="entry name" value="Growth factor receptor domain"/>
    <property type="match status" value="1"/>
</dbReference>
<feature type="disulfide bond" evidence="29">
    <location>
        <begin position="2280"/>
        <end position="2307"/>
    </location>
</feature>
<dbReference type="CDD" id="cd00054">
    <property type="entry name" value="EGF_CA"/>
    <property type="match status" value="6"/>
</dbReference>
<dbReference type="PROSITE" id="PS00010">
    <property type="entry name" value="ASX_HYDROXYL"/>
    <property type="match status" value="3"/>
</dbReference>
<feature type="disulfide bond" evidence="29">
    <location>
        <begin position="1565"/>
        <end position="1592"/>
    </location>
</feature>
<dbReference type="FunFam" id="2.60.120.290:FF:000053">
    <property type="entry name" value="Cubilin"/>
    <property type="match status" value="1"/>
</dbReference>
<keyword evidence="23" id="KW-0170">Cobalt</keyword>
<evidence type="ECO:0000256" key="15">
    <source>
        <dbReference type="ARBA" id="ARBA00022927"/>
    </source>
</evidence>
<organism evidence="34 35">
    <name type="scientific">Octodon degus</name>
    <name type="common">Degu</name>
    <name type="synonym">Sciurus degus</name>
    <dbReference type="NCBI Taxonomy" id="10160"/>
    <lineage>
        <taxon>Eukaryota</taxon>
        <taxon>Metazoa</taxon>
        <taxon>Chordata</taxon>
        <taxon>Craniata</taxon>
        <taxon>Vertebrata</taxon>
        <taxon>Euteleostomi</taxon>
        <taxon>Mammalia</taxon>
        <taxon>Eutheria</taxon>
        <taxon>Euarchontoglires</taxon>
        <taxon>Glires</taxon>
        <taxon>Rodentia</taxon>
        <taxon>Hystricomorpha</taxon>
        <taxon>Octodontidae</taxon>
        <taxon>Octodon</taxon>
    </lineage>
</organism>
<evidence type="ECO:0000256" key="22">
    <source>
        <dbReference type="ARBA" id="ARBA00023228"/>
    </source>
</evidence>
<keyword evidence="15" id="KW-0653">Protein transport</keyword>
<dbReference type="InterPro" id="IPR000152">
    <property type="entry name" value="EGF-type_Asp/Asn_hydroxyl_site"/>
</dbReference>
<evidence type="ECO:0000256" key="23">
    <source>
        <dbReference type="ARBA" id="ARBA00023285"/>
    </source>
</evidence>
<proteinExistence type="predicted"/>
<keyword evidence="11 31" id="KW-0732">Signal</keyword>
<feature type="domain" description="CUB" evidence="32">
    <location>
        <begin position="2396"/>
        <end position="2509"/>
    </location>
</feature>
<evidence type="ECO:0000313" key="34">
    <source>
        <dbReference type="Proteomes" id="UP000515203"/>
    </source>
</evidence>
<feature type="domain" description="CUB" evidence="32">
    <location>
        <begin position="470"/>
        <end position="582"/>
    </location>
</feature>
<dbReference type="GO" id="GO:0005905">
    <property type="term" value="C:clathrin-coated pit"/>
    <property type="evidence" value="ECO:0007669"/>
    <property type="project" value="UniProtKB-ARBA"/>
</dbReference>
<dbReference type="GO" id="GO:0008203">
    <property type="term" value="P:cholesterol metabolic process"/>
    <property type="evidence" value="ECO:0007669"/>
    <property type="project" value="UniProtKB-KW"/>
</dbReference>
<keyword evidence="22" id="KW-0458">Lysosome</keyword>
<evidence type="ECO:0000256" key="1">
    <source>
        <dbReference type="ARBA" id="ARBA00004177"/>
    </source>
</evidence>
<dbReference type="GO" id="GO:0005509">
    <property type="term" value="F:calcium ion binding"/>
    <property type="evidence" value="ECO:0007669"/>
    <property type="project" value="InterPro"/>
</dbReference>
<keyword evidence="14" id="KW-0106">Calcium</keyword>
<evidence type="ECO:0000256" key="26">
    <source>
        <dbReference type="ARBA" id="ARBA00049611"/>
    </source>
</evidence>
<feature type="domain" description="CUB" evidence="32">
    <location>
        <begin position="1455"/>
        <end position="1564"/>
    </location>
</feature>
<feature type="domain" description="CUB" evidence="32">
    <location>
        <begin position="928"/>
        <end position="1000"/>
    </location>
</feature>
<feature type="domain" description="CUB" evidence="32">
    <location>
        <begin position="704"/>
        <end position="812"/>
    </location>
</feature>
<evidence type="ECO:0000256" key="20">
    <source>
        <dbReference type="ARBA" id="ARBA00023180"/>
    </source>
</evidence>
<evidence type="ECO:0000256" key="16">
    <source>
        <dbReference type="ARBA" id="ARBA00023098"/>
    </source>
</evidence>
<feature type="domain" description="CUB" evidence="32">
    <location>
        <begin position="3222"/>
        <end position="3339"/>
    </location>
</feature>
<dbReference type="FunFam" id="2.10.25.10:FF:000143">
    <property type="entry name" value="Protein crumbs 1"/>
    <property type="match status" value="1"/>
</dbReference>
<dbReference type="GO" id="GO:0005768">
    <property type="term" value="C:endosome"/>
    <property type="evidence" value="ECO:0007669"/>
    <property type="project" value="UniProtKB-SubCell"/>
</dbReference>
<accession>A0A6P6DME7</accession>
<dbReference type="Pfam" id="PF12947">
    <property type="entry name" value="EGF_3"/>
    <property type="match status" value="1"/>
</dbReference>
<evidence type="ECO:0000256" key="30">
    <source>
        <dbReference type="PROSITE-ProRule" id="PRU00076"/>
    </source>
</evidence>
<feature type="disulfide bond" evidence="30">
    <location>
        <begin position="416"/>
        <end position="425"/>
    </location>
</feature>
<dbReference type="InterPro" id="IPR009030">
    <property type="entry name" value="Growth_fac_rcpt_cys_sf"/>
</dbReference>
<feature type="domain" description="CUB" evidence="32">
    <location>
        <begin position="3339"/>
        <end position="3451"/>
    </location>
</feature>
<dbReference type="FunFam" id="2.60.120.290:FF:000005">
    <property type="entry name" value="Procollagen C-endopeptidase enhancer 1"/>
    <property type="match status" value="4"/>
</dbReference>
<dbReference type="Pfam" id="PF00431">
    <property type="entry name" value="CUB"/>
    <property type="match status" value="26"/>
</dbReference>
<evidence type="ECO:0000256" key="3">
    <source>
        <dbReference type="ARBA" id="ARBA00022448"/>
    </source>
</evidence>
<dbReference type="InterPro" id="IPR001881">
    <property type="entry name" value="EGF-like_Ca-bd_dom"/>
</dbReference>
<dbReference type="GO" id="GO:0015031">
    <property type="term" value="P:protein transport"/>
    <property type="evidence" value="ECO:0007669"/>
    <property type="project" value="UniProtKB-KW"/>
</dbReference>
<dbReference type="CTD" id="8029"/>
<evidence type="ECO:0000256" key="21">
    <source>
        <dbReference type="ARBA" id="ARBA00023221"/>
    </source>
</evidence>
<dbReference type="FunFam" id="2.60.120.290:FF:000050">
    <property type="entry name" value="Cubilin"/>
    <property type="match status" value="1"/>
</dbReference>
<evidence type="ECO:0000256" key="5">
    <source>
        <dbReference type="ARBA" id="ARBA00022536"/>
    </source>
</evidence>
<dbReference type="InParanoid" id="A0A6P6DME7"/>
<dbReference type="GO" id="GO:0031253">
    <property type="term" value="C:cell projection membrane"/>
    <property type="evidence" value="ECO:0007669"/>
    <property type="project" value="UniProtKB-ARBA"/>
</dbReference>
<reference evidence="35" key="1">
    <citation type="submission" date="2025-08" db="UniProtKB">
        <authorList>
            <consortium name="RefSeq"/>
        </authorList>
    </citation>
    <scope>IDENTIFICATION</scope>
</reference>
<dbReference type="FunFam" id="2.60.120.290:FF:000047">
    <property type="entry name" value="Cubilin"/>
    <property type="match status" value="1"/>
</dbReference>
<evidence type="ECO:0000256" key="9">
    <source>
        <dbReference type="ARBA" id="ARBA00022685"/>
    </source>
</evidence>
<keyword evidence="7" id="KW-0597">Phosphoprotein</keyword>
<evidence type="ECO:0000256" key="25">
    <source>
        <dbReference type="ARBA" id="ARBA00023878"/>
    </source>
</evidence>
<evidence type="ECO:0000256" key="4">
    <source>
        <dbReference type="ARBA" id="ARBA00022475"/>
    </source>
</evidence>
<dbReference type="FunFam" id="2.60.120.290:FF:000013">
    <property type="entry name" value="Membrane frizzled-related protein"/>
    <property type="match status" value="7"/>
</dbReference>
<keyword evidence="4" id="KW-1003">Cell membrane</keyword>
<evidence type="ECO:0000313" key="35">
    <source>
        <dbReference type="RefSeq" id="XP_023561215.1"/>
    </source>
</evidence>
<dbReference type="FunFam" id="2.60.120.290:FF:000045">
    <property type="entry name" value="Cubilin"/>
    <property type="match status" value="1"/>
</dbReference>
<dbReference type="SMART" id="SM00042">
    <property type="entry name" value="CUB"/>
    <property type="match status" value="26"/>
</dbReference>
<keyword evidence="21" id="KW-0753">Steroid metabolism</keyword>
<feature type="domain" description="CUB" evidence="32">
    <location>
        <begin position="1140"/>
        <end position="1252"/>
    </location>
</feature>
<evidence type="ECO:0000259" key="33">
    <source>
        <dbReference type="PROSITE" id="PS50026"/>
    </source>
</evidence>
<evidence type="ECO:0000256" key="12">
    <source>
        <dbReference type="ARBA" id="ARBA00022737"/>
    </source>
</evidence>
<feature type="domain" description="CUB" evidence="32">
    <location>
        <begin position="3101"/>
        <end position="3218"/>
    </location>
</feature>
<feature type="domain" description="EGF-like" evidence="33">
    <location>
        <begin position="428"/>
        <end position="464"/>
    </location>
</feature>
<evidence type="ECO:0000256" key="13">
    <source>
        <dbReference type="ARBA" id="ARBA00022753"/>
    </source>
</evidence>
<feature type="domain" description="EGF-like" evidence="33">
    <location>
        <begin position="129"/>
        <end position="165"/>
    </location>
</feature>
<dbReference type="PROSITE" id="PS01186">
    <property type="entry name" value="EGF_2"/>
    <property type="match status" value="1"/>
</dbReference>
<evidence type="ECO:0000256" key="11">
    <source>
        <dbReference type="ARBA" id="ARBA00022729"/>
    </source>
</evidence>
<dbReference type="OrthoDB" id="6022136at2759"/>
<evidence type="ECO:0000256" key="18">
    <source>
        <dbReference type="ARBA" id="ARBA00023157"/>
    </source>
</evidence>
<dbReference type="SMART" id="SM00179">
    <property type="entry name" value="EGF_CA"/>
    <property type="match status" value="7"/>
</dbReference>
<feature type="chain" id="PRO_5028040936" description="Cubilin" evidence="31">
    <location>
        <begin position="21"/>
        <end position="3567"/>
    </location>
</feature>
<keyword evidence="20" id="KW-0325">Glycoprotein</keyword>
<dbReference type="FunFam" id="2.10.25.10:FF:000061">
    <property type="entry name" value="Delta-like protein"/>
    <property type="match status" value="1"/>
</dbReference>
<dbReference type="FunCoup" id="A0A6P6DME7">
    <property type="interactions" value="220"/>
</dbReference>
<dbReference type="SMART" id="SM00181">
    <property type="entry name" value="EGF"/>
    <property type="match status" value="8"/>
</dbReference>
<comment type="subunit">
    <text evidence="27">Interacts with AMN. Component of the cubam complex composed of one CUBN trimer and one AMN chain. The cubam complex can dimerize. Interacts with LRP2 in a dual-receptor complex in a calcium-dependent manner. Found in a complex with PID1/PCLI1, LRP1 and CUBNI. Interacts with LRP1 and PID1/PCLI1.</text>
</comment>
<evidence type="ECO:0000256" key="24">
    <source>
        <dbReference type="ARBA" id="ARBA00023765"/>
    </source>
</evidence>
<evidence type="ECO:0000256" key="10">
    <source>
        <dbReference type="ARBA" id="ARBA00022723"/>
    </source>
</evidence>
<name>A0A6P6DME7_OCTDE</name>
<feature type="domain" description="CUB" evidence="32">
    <location>
        <begin position="1683"/>
        <end position="1795"/>
    </location>
</feature>
<feature type="disulfide bond" evidence="29">
    <location>
        <begin position="2981"/>
        <end position="3008"/>
    </location>
</feature>
<keyword evidence="3" id="KW-0813">Transport</keyword>
<dbReference type="FunFam" id="2.60.120.290:FF:000018">
    <property type="entry name" value="cubilin"/>
    <property type="match status" value="4"/>
</dbReference>
<dbReference type="InterPro" id="IPR024731">
    <property type="entry name" value="NELL2-like_EGF"/>
</dbReference>
<gene>
    <name evidence="35" type="primary">Cubn</name>
</gene>
<dbReference type="InterPro" id="IPR000859">
    <property type="entry name" value="CUB_dom"/>
</dbReference>
<dbReference type="PROSITE" id="PS00022">
    <property type="entry name" value="EGF_1"/>
    <property type="match status" value="4"/>
</dbReference>
<dbReference type="SUPFAM" id="SSF49854">
    <property type="entry name" value="Spermadhesin, CUB domain"/>
    <property type="match status" value="27"/>
</dbReference>
<keyword evidence="34" id="KW-1185">Reference proteome</keyword>
<evidence type="ECO:0000256" key="28">
    <source>
        <dbReference type="ARBA" id="ARBA00083285"/>
    </source>
</evidence>
<sequence>MSSPFLWCLVTLLIFEEFDGEAGELELQRIKRNIDLQQPRLTSERGNLVFLTGPTQNIEFRTGSQGKIRVNDEDLSECLHQIQTNKDEIIDLKRNSAGLHQNVSSQIHQLNSKFLDLERRFQSLQQKVDKDDCSSSPCQNGGTCLDLHDSFVCICPSQWEGPLCSADVNECAIHSGTPWGCQNGATCMNTMGSYSCICKPDTYGPHCSFRYNDCEGGSKELCVHGICEDLERQQTGVHNYTCICEAGWTSSPGNPACTVDQDECSLPSSCSALVQCFNTPGSFYCGPCPKGWQGNGYVCEDINECEINNGGCSMTPLVTCINTPGSFTCEDCPPGYEGDGKVCTAVDICSINNGGCHPHATCLSSQGSLPLCTCLLGYTGNGYGPNGCVQLGNICLSHPCLHGQCIEMVSGYLCQCDAGWAGVNCTENINECLSNPCLNGGTCVDGINAFSCECTSSWTGSHCQTPQQVCGGSLSEMNGSISYIISDVVYLQNVNCFWIIRTEEGKVLHLTFTFFRLEQETDCPNEFLQIHDGDSLADFPLGRFCGNRAPQNLRSSDNALYLRFYSDYFRRGRGFTVRWETQQPECGGRLTGTYGSIQSPGYPGNYPPGRDCIWNIATSPELLITFTFGTLSLENHENCSKDYLEIRDGPLHQDPILEKFCTTRSAAPLQTTGPFARIHFHSDNQISDRGFHITYLTSPSDLHCGGNYTNPEGELLLPNLPGPLAHSRQCIYIIEQPQGELIDLNFTHVELEGQSSCSHSYIEVRDDETLLGKVCGNEILPPIRSITSSIWIRFKIDTAAQKASFRAVYQVACGGQLTGEGVIRSPFYPNAYPGERTCRWTIYQPQGQVVLLNFTGFGVGTFNLCNTDYVEIGSSSVLGASENTQYCGNQIPSLITSVHNVLYVTFVKSSSLENHGFMAVFGAQDLVCGGTLTTASGIIKSPGHPNVYPSGVTCTWNILVQPGQLIRLVFDEFHLQFHYNCTSDYVEIHDTGSRTFLGRLEMRKLRLKEMESLGQGHNLALCLEDYTTNSGTVKSPNFPNNYPDNYECIYKITVEITQQIALHFTNFSLEDDSGGNCIADYVEIRDGGYENSPLVGRYCGSILPPVIISHSNKLWLKFKSDFIIAKYGFSAYWDGSLTGCGGNLTTSSGVFASPNYPMPYYHSSECYWWLKASHGSPFTLTFKDFHLEYHPNCSLDYLAVYDGPGTSSHLLNKFCGDRIPPDLRSSGDSMLLKLRTDEGQQGGGFEIQYSQTCENVVIVNQTYGILESINYPNAYHENQRCNWTIRATKGNTVNYTFTAFDLEYDASCATDYLELYDGPNRIGRYCGTDIPPSGSTSNSWLQVLFHTDGVGDDEKGFQMQWLVHGGDSQSNDSQESSKSIKNFLEMKTLGPTPDLVYGGPDFHAPRLTQLCAQRSSVTPMQVSSTGNELTIRFKTDFSINGRGFNASWEALPGGCGGIFHTPSGQIHSPNYPNHYRSNTECSWIIQVEKHHHILLNVTDFDLEPPDSCIMTYDGVSSATTRLASVCGRQQLMNPITSSGNSLYVRFQSGASRQSRGFLAQFRQVCGGYILTNSVDTISSPLYPAKYAPDQNCSWIIEAQPPFNHITLSFTHFELEQNRGCTRDFIEILDGSNSDAPLRGRYCGSTMPHPITSFSNALTLRFISNHGNNYAGFHALYAASTSACGGSFHMAAGIFETPGYPDVYPPNTECVWNIRSSPSNRIQLSFMSFQLEASQDCSKDFVEIREGNSTGHLVGRYCGSSLPQNFSVTVENLMWIRFVSDGSHNSMGFQASFTMIFGNDNIEGTHGRIASPLWPGNYPHNANYKWTVNVNSSQIIRGRILEMDMEAANYCLYDKLKIYDGVGIHSRLIGTYCGTEAQSFTSTRNSLTFQFLSDASTSGKGFLLEWFAEDSSPGTLPTIAPGACGGFLRTEDRPVPFFSPGWPGSYSNMMQCTWLIHAPGSTVELNILSMDIESQQTCNYDSLVIRDGDNDLAPQLAVLCGRDIPGPIRSTGEYMSIHFSSDYSVTRAGFNASVHKGCGGYLHADRGIIASPKYPQTYTPNLNCSWHVLVQPGLTIAVHFDQPFQIQSTDWLCNQGDYLVLKNGPDIYSPPLGTQGRNGRFCGSHPPSTLFTSDNEMFVQFISDYSNEGQGFKIRYEAKSLACGGNIYLHGADAAGYVISPNYPNNYPPNADCVWILSAPPGKSIKLQFEDQFDIEVSPNCTSSYLELRDGGGSWAPVLSKFCGMSLPGSQLSSGELVYLRFRSNNSTRAGFKAKYSIALCGGTVSGLSGVIESIGHPMLPYPNNLFCQWQLQGLPQHYLTIHFEDFNLQNSANCERDFVEIWENLPAGHLLGRYCGNAIPQSIDTSSNTASVRFVTDGSIIASGFRLRFESSLGACGGDLQGHAGTFTSPNYPNPNPHSRVCEWRITVQEVRQITLTFNNLRLEAHPSCNNEHVIIFNGIRSNSPQLEKLCSSVNGSNAIRSSGNMMKIVYFTDGSRPYGGFSASYTSSEDAVCGGSLTNAHEGNFTSPGYNGVNKYLRNLNCEWTLSNPNQGNSSIYINFVAFALESHQDCQSDVLEFRAGDSEGLLLGRFCGPAPPTVPLVIPYPQVWIHFVTNEREEYTGFKAEYFFTDCGGIQTGEAGVITSPNYPQAYSSLSHCAWLVEAPEGHTITLTFSYFDIETHASCAWDSVTIKNGGSPESPIMGQYCGISNPRTIQSGSNQLTVIFNSDSSVQNGGFYATWSTETSGCGGTLHSENGTIRSPHWPQNFPENSRCSWTVITHQSKYLELSFDSNFRIPSGDGQCQNSFVKVWAGPEQTATSLLTTQCGDLAPSSIVIPRNAFSLVFQSQETPAQGFSASFISRCGGNFTGPSGYIISPNFPKRYDNNMNCTYLIKGGPHSLVTLTFESLHLEARSAVTGSCDSDGLHIFRGNSVSSSPVATLCGDETLDNIGVFSPVLLNFYSNAHITDFGFKVSYRITSCGGVYNSSTGTIRSPSYLDSTYPNNVYCLYNIFVGNDKMVLLKFSDFAVVPSTLCSNDFVAVYDGSNISAPLLGKFCGSTLPPAIKSSTNSMLLVFKTDAIQTARGWKAVFRQTLGPQQGCGGYLTDSNSTLVSPGSNSNGRYEKGLNCIWFITAPINKVIKLTFNTFVLESSASSTSCIYDYVKLYDGESEDADLVGTFCGTRVPAPFISSGNFLTVQFVSDLLIETEGFNATYTFMDMPCGGTYNATWAPQNISSPSVLNASFPFFTCTWVIKAPHFNQVKITVWELQLPADDCAQNYLEFQDSPQINGNPGVQFCGRNTTTAPVFYSSVSTAVVVFKSDDLSSNSRVGFTYEIEDCNRHYNQGFGSLRSPGWPDNYYANLDCTVILSAPQNHSISLFFYTLNIETSRNCAHDFLEIRNGSDSGSPLLGLYCGSLLPNPIFSQSGTVYLRFKTDGSISRSGYELTWTSSPSGCGGTLYGDSGSFASPGYPGTYPNHTHCEWALAAPSGRRVVVSFDLFSIADPGDCVHNYLLLHDGPNAASVSSGPYCGADTNIAPFTASSNRVFIIFHAEYAAQPSAFRLTWHS</sequence>
<dbReference type="GO" id="GO:0006898">
    <property type="term" value="P:receptor-mediated endocytosis"/>
    <property type="evidence" value="ECO:0007669"/>
    <property type="project" value="UniProtKB-ARBA"/>
</dbReference>
<dbReference type="PROSITE" id="PS01187">
    <property type="entry name" value="EGF_CA"/>
    <property type="match status" value="3"/>
</dbReference>
<evidence type="ECO:0000256" key="8">
    <source>
        <dbReference type="ARBA" id="ARBA00022628"/>
    </source>
</evidence>